<dbReference type="RefSeq" id="WP_230509733.1">
    <property type="nucleotide sequence ID" value="NZ_JAJITD010000005.1"/>
</dbReference>
<name>A0ABS8JUP9_9BURK</name>
<evidence type="ECO:0000313" key="2">
    <source>
        <dbReference type="Proteomes" id="UP001431019"/>
    </source>
</evidence>
<comment type="caution">
    <text evidence="1">The sequence shown here is derived from an EMBL/GenBank/DDBJ whole genome shotgun (WGS) entry which is preliminary data.</text>
</comment>
<proteinExistence type="predicted"/>
<dbReference type="Proteomes" id="UP001431019">
    <property type="component" value="Unassembled WGS sequence"/>
</dbReference>
<reference evidence="1 2" key="1">
    <citation type="submission" date="2021-11" db="EMBL/GenBank/DDBJ databases">
        <authorList>
            <person name="Oh E.-T."/>
            <person name="Kim S.-B."/>
        </authorList>
    </citation>
    <scope>NUCLEOTIDE SEQUENCE [LARGE SCALE GENOMIC DNA]</scope>
    <source>
        <strain evidence="1 2">MMS20-SJTR3</strain>
    </source>
</reference>
<organism evidence="1 2">
    <name type="scientific">Paraburkholderia sejongensis</name>
    <dbReference type="NCBI Taxonomy" id="2886946"/>
    <lineage>
        <taxon>Bacteria</taxon>
        <taxon>Pseudomonadati</taxon>
        <taxon>Pseudomonadota</taxon>
        <taxon>Betaproteobacteria</taxon>
        <taxon>Burkholderiales</taxon>
        <taxon>Burkholderiaceae</taxon>
        <taxon>Paraburkholderia</taxon>
    </lineage>
</organism>
<accession>A0ABS8JUP9</accession>
<protein>
    <submittedName>
        <fullName evidence="1">Uncharacterized protein</fullName>
    </submittedName>
</protein>
<gene>
    <name evidence="1" type="ORF">LJ656_12605</name>
</gene>
<keyword evidence="2" id="KW-1185">Reference proteome</keyword>
<dbReference type="EMBL" id="JAJITD010000005">
    <property type="protein sequence ID" value="MCC8393433.1"/>
    <property type="molecule type" value="Genomic_DNA"/>
</dbReference>
<evidence type="ECO:0000313" key="1">
    <source>
        <dbReference type="EMBL" id="MCC8393433.1"/>
    </source>
</evidence>
<sequence length="119" mass="12927">MEKNLPSFHDWFLTSVSVNVSAQTATVSLCSDDGRNVARLSFQGAPRLLFEGFAAQNIVSELRIIEVDSDGYAAALALLEAAHPWGDAWPKRRIAHFGASLGADSYIEFDRATLTEKAG</sequence>